<feature type="binding site" evidence="12">
    <location>
        <position position="113"/>
    </location>
    <ligand>
        <name>Mg(2+)</name>
        <dbReference type="ChEBI" id="CHEBI:18420"/>
    </ligand>
</feature>
<comment type="catalytic activity">
    <reaction evidence="1">
        <text>3-deoxy-alpha-D-manno-2-octulosonate-8-phosphate + H2O = 3-deoxy-alpha-D-manno-oct-2-ulosonate + phosphate</text>
        <dbReference type="Rhea" id="RHEA:11500"/>
        <dbReference type="ChEBI" id="CHEBI:15377"/>
        <dbReference type="ChEBI" id="CHEBI:43474"/>
        <dbReference type="ChEBI" id="CHEBI:85985"/>
        <dbReference type="ChEBI" id="CHEBI:85986"/>
        <dbReference type="EC" id="3.1.3.45"/>
    </reaction>
</comment>
<dbReference type="Proteomes" id="UP001156666">
    <property type="component" value="Unassembled WGS sequence"/>
</dbReference>
<evidence type="ECO:0000256" key="10">
    <source>
        <dbReference type="ARBA" id="ARBA00022985"/>
    </source>
</evidence>
<dbReference type="GO" id="GO:0008781">
    <property type="term" value="F:N-acylneuraminate cytidylyltransferase activity"/>
    <property type="evidence" value="ECO:0007669"/>
    <property type="project" value="TreeGrafter"/>
</dbReference>
<accession>A0AA37WDT9</accession>
<dbReference type="SFLD" id="SFLDS00003">
    <property type="entry name" value="Haloacid_Dehalogenase"/>
    <property type="match status" value="1"/>
</dbReference>
<evidence type="ECO:0000256" key="4">
    <source>
        <dbReference type="ARBA" id="ARBA00011881"/>
    </source>
</evidence>
<comment type="caution">
    <text evidence="13">The sequence shown here is derived from an EMBL/GenBank/DDBJ whole genome shotgun (WGS) entry which is preliminary data.</text>
</comment>
<dbReference type="PIRSF" id="PIRSF006118">
    <property type="entry name" value="KDO8-P_Ptase"/>
    <property type="match status" value="1"/>
</dbReference>
<evidence type="ECO:0000256" key="5">
    <source>
        <dbReference type="ARBA" id="ARBA00013066"/>
    </source>
</evidence>
<dbReference type="InterPro" id="IPR010023">
    <property type="entry name" value="KdsC_fam"/>
</dbReference>
<keyword evidence="9 12" id="KW-0460">Magnesium</keyword>
<dbReference type="NCBIfam" id="TIGR01670">
    <property type="entry name" value="KdsC-phosphatas"/>
    <property type="match status" value="1"/>
</dbReference>
<evidence type="ECO:0000256" key="6">
    <source>
        <dbReference type="ARBA" id="ARBA00020092"/>
    </source>
</evidence>
<keyword evidence="7 12" id="KW-0479">Metal-binding</keyword>
<comment type="similarity">
    <text evidence="3">Belongs to the KdsC family.</text>
</comment>
<evidence type="ECO:0000313" key="13">
    <source>
        <dbReference type="EMBL" id="GLR15495.1"/>
    </source>
</evidence>
<name>A0AA37WDT9_9BACT</name>
<organism evidence="13 14">
    <name type="scientific">Portibacter lacus</name>
    <dbReference type="NCBI Taxonomy" id="1099794"/>
    <lineage>
        <taxon>Bacteria</taxon>
        <taxon>Pseudomonadati</taxon>
        <taxon>Bacteroidota</taxon>
        <taxon>Saprospiria</taxon>
        <taxon>Saprospirales</taxon>
        <taxon>Haliscomenobacteraceae</taxon>
        <taxon>Portibacter</taxon>
    </lineage>
</organism>
<comment type="cofactor">
    <cofactor evidence="2 12">
        <name>Mg(2+)</name>
        <dbReference type="ChEBI" id="CHEBI:18420"/>
    </cofactor>
</comment>
<protein>
    <recommendedName>
        <fullName evidence="6">3-deoxy-D-manno-octulosonate 8-phosphate phosphatase KdsC</fullName>
        <ecNumber evidence="5">3.1.3.45</ecNumber>
    </recommendedName>
    <alternativeName>
        <fullName evidence="11">KDO 8-P phosphatase</fullName>
    </alternativeName>
</protein>
<feature type="binding site" evidence="12">
    <location>
        <position position="20"/>
    </location>
    <ligand>
        <name>Mg(2+)</name>
        <dbReference type="ChEBI" id="CHEBI:18420"/>
    </ligand>
</feature>
<gene>
    <name evidence="13" type="primary">kdsC</name>
    <name evidence="13" type="ORF">GCM10007940_01100</name>
</gene>
<dbReference type="SFLD" id="SFLDG01138">
    <property type="entry name" value="C1.6.2:_Deoxy-d-mannose-octulo"/>
    <property type="match status" value="1"/>
</dbReference>
<dbReference type="EMBL" id="BSOH01000001">
    <property type="protein sequence ID" value="GLR15495.1"/>
    <property type="molecule type" value="Genomic_DNA"/>
</dbReference>
<evidence type="ECO:0000313" key="14">
    <source>
        <dbReference type="Proteomes" id="UP001156666"/>
    </source>
</evidence>
<proteinExistence type="inferred from homology"/>
<dbReference type="InterPro" id="IPR050793">
    <property type="entry name" value="CMP-NeuNAc_synthase"/>
</dbReference>
<comment type="subunit">
    <text evidence="4">Homotetramer.</text>
</comment>
<evidence type="ECO:0000256" key="8">
    <source>
        <dbReference type="ARBA" id="ARBA00022801"/>
    </source>
</evidence>
<dbReference type="GO" id="GO:0009103">
    <property type="term" value="P:lipopolysaccharide biosynthetic process"/>
    <property type="evidence" value="ECO:0007669"/>
    <property type="project" value="UniProtKB-KW"/>
</dbReference>
<sequence>MERQPVVFDKFKSIDTLIFDVDGVWTNGDLLITEDGGLLRTMNTKDGYAGVKAVKAGYQLIVISGGTSKGVEDRLRKLGMSEVHIGVQDKMALFNDMVAAGKINPGTSLFVGDDLPDFDVLKAVYLSCCPADAVPELLDECEYISPYEGGKGCVRDIIERVMRSQDKW</sequence>
<dbReference type="PANTHER" id="PTHR21485:SF6">
    <property type="entry name" value="N-ACYLNEURAMINATE CYTIDYLYLTRANSFERASE-RELATED"/>
    <property type="match status" value="1"/>
</dbReference>
<dbReference type="EC" id="3.1.3.45" evidence="5"/>
<dbReference type="GO" id="GO:0019143">
    <property type="term" value="F:3-deoxy-manno-octulosonate-8-phosphatase activity"/>
    <property type="evidence" value="ECO:0007669"/>
    <property type="project" value="UniProtKB-EC"/>
</dbReference>
<evidence type="ECO:0000256" key="7">
    <source>
        <dbReference type="ARBA" id="ARBA00022723"/>
    </source>
</evidence>
<dbReference type="RefSeq" id="WP_235292387.1">
    <property type="nucleotide sequence ID" value="NZ_BSOH01000001.1"/>
</dbReference>
<dbReference type="InterPro" id="IPR023214">
    <property type="entry name" value="HAD_sf"/>
</dbReference>
<evidence type="ECO:0000256" key="9">
    <source>
        <dbReference type="ARBA" id="ARBA00022842"/>
    </source>
</evidence>
<keyword evidence="10" id="KW-0448">Lipopolysaccharide biosynthesis</keyword>
<dbReference type="PANTHER" id="PTHR21485">
    <property type="entry name" value="HAD SUPERFAMILY MEMBERS CMAS AND KDSC"/>
    <property type="match status" value="1"/>
</dbReference>
<dbReference type="Gene3D" id="3.40.50.1000">
    <property type="entry name" value="HAD superfamily/HAD-like"/>
    <property type="match status" value="1"/>
</dbReference>
<reference evidence="13" key="2">
    <citation type="submission" date="2023-01" db="EMBL/GenBank/DDBJ databases">
        <title>Draft genome sequence of Portibacter lacus strain NBRC 108769.</title>
        <authorList>
            <person name="Sun Q."/>
            <person name="Mori K."/>
        </authorList>
    </citation>
    <scope>NUCLEOTIDE SEQUENCE</scope>
    <source>
        <strain evidence="13">NBRC 108769</strain>
    </source>
</reference>
<keyword evidence="14" id="KW-1185">Reference proteome</keyword>
<evidence type="ECO:0000256" key="1">
    <source>
        <dbReference type="ARBA" id="ARBA00000898"/>
    </source>
</evidence>
<evidence type="ECO:0000256" key="11">
    <source>
        <dbReference type="ARBA" id="ARBA00031051"/>
    </source>
</evidence>
<dbReference type="SUPFAM" id="SSF56784">
    <property type="entry name" value="HAD-like"/>
    <property type="match status" value="1"/>
</dbReference>
<reference evidence="13" key="1">
    <citation type="journal article" date="2014" name="Int. J. Syst. Evol. Microbiol.">
        <title>Complete genome sequence of Corynebacterium casei LMG S-19264T (=DSM 44701T), isolated from a smear-ripened cheese.</title>
        <authorList>
            <consortium name="US DOE Joint Genome Institute (JGI-PGF)"/>
            <person name="Walter F."/>
            <person name="Albersmeier A."/>
            <person name="Kalinowski J."/>
            <person name="Ruckert C."/>
        </authorList>
    </citation>
    <scope>NUCLEOTIDE SEQUENCE</scope>
    <source>
        <strain evidence="13">NBRC 108769</strain>
    </source>
</reference>
<dbReference type="AlphaFoldDB" id="A0AA37WDT9"/>
<feature type="binding site" evidence="12">
    <location>
        <position position="22"/>
    </location>
    <ligand>
        <name>substrate</name>
    </ligand>
</feature>
<evidence type="ECO:0000256" key="3">
    <source>
        <dbReference type="ARBA" id="ARBA00005893"/>
    </source>
</evidence>
<dbReference type="GO" id="GO:0046872">
    <property type="term" value="F:metal ion binding"/>
    <property type="evidence" value="ECO:0007669"/>
    <property type="project" value="UniProtKB-KW"/>
</dbReference>
<evidence type="ECO:0000256" key="12">
    <source>
        <dbReference type="PIRSR" id="PIRSR006118-2"/>
    </source>
</evidence>
<evidence type="ECO:0000256" key="2">
    <source>
        <dbReference type="ARBA" id="ARBA00001946"/>
    </source>
</evidence>
<dbReference type="InterPro" id="IPR036412">
    <property type="entry name" value="HAD-like_sf"/>
</dbReference>
<keyword evidence="8" id="KW-0378">Hydrolase</keyword>
<dbReference type="SFLD" id="SFLDG01136">
    <property type="entry name" value="C1.6:_Phosphoserine_Phosphatas"/>
    <property type="match status" value="1"/>
</dbReference>